<dbReference type="Proteomes" id="UP001620405">
    <property type="component" value="Unassembled WGS sequence"/>
</dbReference>
<proteinExistence type="predicted"/>
<dbReference type="Pfam" id="PF12146">
    <property type="entry name" value="Hydrolase_4"/>
    <property type="match status" value="1"/>
</dbReference>
<dbReference type="InterPro" id="IPR029058">
    <property type="entry name" value="AB_hydrolase_fold"/>
</dbReference>
<dbReference type="EMBL" id="JADIKG010000010">
    <property type="protein sequence ID" value="MFK2872528.1"/>
    <property type="molecule type" value="Genomic_DNA"/>
</dbReference>
<dbReference type="InterPro" id="IPR051044">
    <property type="entry name" value="MAG_DAG_Lipase"/>
</dbReference>
<dbReference type="SUPFAM" id="SSF53474">
    <property type="entry name" value="alpha/beta-Hydrolases"/>
    <property type="match status" value="1"/>
</dbReference>
<accession>A0ABW8IRK3</accession>
<keyword evidence="4" id="KW-1185">Reference proteome</keyword>
<dbReference type="GO" id="GO:0016787">
    <property type="term" value="F:hydrolase activity"/>
    <property type="evidence" value="ECO:0007669"/>
    <property type="project" value="UniProtKB-KW"/>
</dbReference>
<feature type="domain" description="Serine aminopeptidase S33" evidence="2">
    <location>
        <begin position="43"/>
        <end position="275"/>
    </location>
</feature>
<protein>
    <submittedName>
        <fullName evidence="3">Alpha/beta hydrolase</fullName>
    </submittedName>
</protein>
<evidence type="ECO:0000259" key="2">
    <source>
        <dbReference type="Pfam" id="PF12146"/>
    </source>
</evidence>
<evidence type="ECO:0000313" key="3">
    <source>
        <dbReference type="EMBL" id="MFK2872528.1"/>
    </source>
</evidence>
<feature type="compositionally biased region" description="Polar residues" evidence="1">
    <location>
        <begin position="1"/>
        <end position="12"/>
    </location>
</feature>
<dbReference type="InterPro" id="IPR022742">
    <property type="entry name" value="Hydrolase_4"/>
</dbReference>
<gene>
    <name evidence="3" type="ORF">ISP13_03220</name>
</gene>
<dbReference type="PANTHER" id="PTHR11614">
    <property type="entry name" value="PHOSPHOLIPASE-RELATED"/>
    <property type="match status" value="1"/>
</dbReference>
<reference evidence="3 4" key="1">
    <citation type="submission" date="2020-10" db="EMBL/GenBank/DDBJ databases">
        <title>Phylogeny of dyella-like bacteria.</title>
        <authorList>
            <person name="Fu J."/>
        </authorList>
    </citation>
    <scope>NUCLEOTIDE SEQUENCE [LARGE SCALE GENOMIC DNA]</scope>
    <source>
        <strain evidence="3 4">DHOB07</strain>
    </source>
</reference>
<dbReference type="Gene3D" id="3.40.50.1820">
    <property type="entry name" value="alpha/beta hydrolase"/>
    <property type="match status" value="1"/>
</dbReference>
<sequence length="295" mass="32875">MERQGRAQTTAGNGRATDQAGERWLTMPDGQSLFLRDWPNRSAHDAVLIVHGLGEHSGRYEQLAQWFHARGYAVRSYDQRGHGRTLGQRAALRHGDDLLQDLAHVYKDYAASLGRAPLLLGHSMGGTVALRTVLDGRIEPPALVLSSPALRSYEAPWLRQLARVLTHVVPNLPLRNGLPLDGLSHDTKVIEDYRNDPLCSNRVTPRMADFIFRAGASSITDAWRLRVPTLLLVAGSDRLVDPSGSRDFSAGAWATKQLTSRFFDTLFHELFNETETGRHQVLAQLAEWMRRQGSA</sequence>
<name>A0ABW8IRK3_9GAMM</name>
<evidence type="ECO:0000313" key="4">
    <source>
        <dbReference type="Proteomes" id="UP001620405"/>
    </source>
</evidence>
<evidence type="ECO:0000256" key="1">
    <source>
        <dbReference type="SAM" id="MobiDB-lite"/>
    </source>
</evidence>
<dbReference type="RefSeq" id="WP_284400108.1">
    <property type="nucleotide sequence ID" value="NZ_BSNQ01000005.1"/>
</dbReference>
<comment type="caution">
    <text evidence="3">The sequence shown here is derived from an EMBL/GenBank/DDBJ whole genome shotgun (WGS) entry which is preliminary data.</text>
</comment>
<keyword evidence="3" id="KW-0378">Hydrolase</keyword>
<feature type="region of interest" description="Disordered" evidence="1">
    <location>
        <begin position="1"/>
        <end position="22"/>
    </location>
</feature>
<organism evidence="3 4">
    <name type="scientific">Dyella lipolytica</name>
    <dbReference type="NCBI Taxonomy" id="1867835"/>
    <lineage>
        <taxon>Bacteria</taxon>
        <taxon>Pseudomonadati</taxon>
        <taxon>Pseudomonadota</taxon>
        <taxon>Gammaproteobacteria</taxon>
        <taxon>Lysobacterales</taxon>
        <taxon>Rhodanobacteraceae</taxon>
        <taxon>Dyella</taxon>
    </lineage>
</organism>